<dbReference type="PANTHER" id="PTHR43540">
    <property type="entry name" value="PEROXYUREIDOACRYLATE/UREIDOACRYLATE AMIDOHYDROLASE-RELATED"/>
    <property type="match status" value="1"/>
</dbReference>
<keyword evidence="4" id="KW-1185">Reference proteome</keyword>
<dbReference type="RefSeq" id="WP_127915280.1">
    <property type="nucleotide sequence ID" value="NZ_RKLP01000002.1"/>
</dbReference>
<protein>
    <submittedName>
        <fullName evidence="3">Cysteine hydrolase</fullName>
    </submittedName>
</protein>
<evidence type="ECO:0000256" key="1">
    <source>
        <dbReference type="ARBA" id="ARBA00022801"/>
    </source>
</evidence>
<accession>A0A3S3AR19</accession>
<evidence type="ECO:0000259" key="2">
    <source>
        <dbReference type="Pfam" id="PF00857"/>
    </source>
</evidence>
<comment type="caution">
    <text evidence="3">The sequence shown here is derived from an EMBL/GenBank/DDBJ whole genome shotgun (WGS) entry which is preliminary data.</text>
</comment>
<dbReference type="GO" id="GO:0016787">
    <property type="term" value="F:hydrolase activity"/>
    <property type="evidence" value="ECO:0007669"/>
    <property type="project" value="UniProtKB-KW"/>
</dbReference>
<dbReference type="Pfam" id="PF00857">
    <property type="entry name" value="Isochorismatase"/>
    <property type="match status" value="1"/>
</dbReference>
<proteinExistence type="predicted"/>
<feature type="domain" description="Isochorismatase-like" evidence="2">
    <location>
        <begin position="8"/>
        <end position="164"/>
    </location>
</feature>
<keyword evidence="1 3" id="KW-0378">Hydrolase</keyword>
<dbReference type="PANTHER" id="PTHR43540:SF1">
    <property type="entry name" value="ISOCHORISMATASE HYDROLASE"/>
    <property type="match status" value="1"/>
</dbReference>
<evidence type="ECO:0000313" key="3">
    <source>
        <dbReference type="EMBL" id="RVW10835.1"/>
    </source>
</evidence>
<evidence type="ECO:0000313" key="4">
    <source>
        <dbReference type="Proteomes" id="UP000286208"/>
    </source>
</evidence>
<gene>
    <name evidence="3" type="ORF">EGT67_06775</name>
</gene>
<dbReference type="Proteomes" id="UP000286208">
    <property type="component" value="Unassembled WGS sequence"/>
</dbReference>
<dbReference type="SUPFAM" id="SSF52499">
    <property type="entry name" value="Isochorismatase-like hydrolases"/>
    <property type="match status" value="1"/>
</dbReference>
<dbReference type="Gene3D" id="3.40.50.850">
    <property type="entry name" value="Isochorismatase-like"/>
    <property type="match status" value="1"/>
</dbReference>
<sequence>MRAEPSHTVLLEIDFQHWIIESIAHRPVTDRAAAVRADLRSAGARVLCTRYLSLDATDTLRADPAGRGASFHPALEPAPGDLVLSKYDRNIFDNPDVETNLRLLGVTDVIVTGIATDHGVALAARSSHTLGYRTSVVADACAGTSADSHERTLAELARDGITVIRDRVGS</sequence>
<dbReference type="OrthoDB" id="9814140at2"/>
<dbReference type="InterPro" id="IPR036380">
    <property type="entry name" value="Isochorismatase-like_sf"/>
</dbReference>
<dbReference type="EMBL" id="RKLP01000002">
    <property type="protein sequence ID" value="RVW10835.1"/>
    <property type="molecule type" value="Genomic_DNA"/>
</dbReference>
<name>A0A3S3AR19_9NOCA</name>
<dbReference type="CDD" id="cd00431">
    <property type="entry name" value="cysteine_hydrolases"/>
    <property type="match status" value="1"/>
</dbReference>
<organism evidence="3 4">
    <name type="scientific">Prescottella agglutinans</name>
    <dbReference type="NCBI Taxonomy" id="1644129"/>
    <lineage>
        <taxon>Bacteria</taxon>
        <taxon>Bacillati</taxon>
        <taxon>Actinomycetota</taxon>
        <taxon>Actinomycetes</taxon>
        <taxon>Mycobacteriales</taxon>
        <taxon>Nocardiaceae</taxon>
        <taxon>Prescottella</taxon>
    </lineage>
</organism>
<dbReference type="InterPro" id="IPR050272">
    <property type="entry name" value="Isochorismatase-like_hydrls"/>
</dbReference>
<dbReference type="InterPro" id="IPR000868">
    <property type="entry name" value="Isochorismatase-like_dom"/>
</dbReference>
<dbReference type="AlphaFoldDB" id="A0A3S3AR19"/>
<reference evidence="3 4" key="1">
    <citation type="submission" date="2018-11" db="EMBL/GenBank/DDBJ databases">
        <title>Rhodococcus spongicola sp. nov. and Rhodococcus xishaensis sp. nov. from marine sponges.</title>
        <authorList>
            <person name="Li L."/>
            <person name="Lin H.W."/>
        </authorList>
    </citation>
    <scope>NUCLEOTIDE SEQUENCE [LARGE SCALE GENOMIC DNA]</scope>
    <source>
        <strain evidence="3 4">CCTCC AB2014297</strain>
    </source>
</reference>